<dbReference type="Proteomes" id="UP001597460">
    <property type="component" value="Unassembled WGS sequence"/>
</dbReference>
<feature type="chain" id="PRO_5046833849" evidence="1">
    <location>
        <begin position="23"/>
        <end position="227"/>
    </location>
</feature>
<dbReference type="InterPro" id="IPR019619">
    <property type="entry name" value="DUF2490"/>
</dbReference>
<keyword evidence="1" id="KW-0732">Signal</keyword>
<organism evidence="2 3">
    <name type="scientific">Gracilimonas halophila</name>
    <dbReference type="NCBI Taxonomy" id="1834464"/>
    <lineage>
        <taxon>Bacteria</taxon>
        <taxon>Pseudomonadati</taxon>
        <taxon>Balneolota</taxon>
        <taxon>Balneolia</taxon>
        <taxon>Balneolales</taxon>
        <taxon>Balneolaceae</taxon>
        <taxon>Gracilimonas</taxon>
    </lineage>
</organism>
<dbReference type="Pfam" id="PF10677">
    <property type="entry name" value="DUF2490"/>
    <property type="match status" value="1"/>
</dbReference>
<proteinExistence type="predicted"/>
<evidence type="ECO:0000313" key="2">
    <source>
        <dbReference type="EMBL" id="MFD2532413.1"/>
    </source>
</evidence>
<evidence type="ECO:0000256" key="1">
    <source>
        <dbReference type="SAM" id="SignalP"/>
    </source>
</evidence>
<keyword evidence="3" id="KW-1185">Reference proteome</keyword>
<dbReference type="RefSeq" id="WP_390300844.1">
    <property type="nucleotide sequence ID" value="NZ_JBHULI010000024.1"/>
</dbReference>
<reference evidence="3" key="1">
    <citation type="journal article" date="2019" name="Int. J. Syst. Evol. Microbiol.">
        <title>The Global Catalogue of Microorganisms (GCM) 10K type strain sequencing project: providing services to taxonomists for standard genome sequencing and annotation.</title>
        <authorList>
            <consortium name="The Broad Institute Genomics Platform"/>
            <consortium name="The Broad Institute Genome Sequencing Center for Infectious Disease"/>
            <person name="Wu L."/>
            <person name="Ma J."/>
        </authorList>
    </citation>
    <scope>NUCLEOTIDE SEQUENCE [LARGE SCALE GENOMIC DNA]</scope>
    <source>
        <strain evidence="3">KCTC 52042</strain>
    </source>
</reference>
<feature type="signal peptide" evidence="1">
    <location>
        <begin position="1"/>
        <end position="22"/>
    </location>
</feature>
<protein>
    <submittedName>
        <fullName evidence="2">DUF2490 domain-containing protein</fullName>
    </submittedName>
</protein>
<sequence>MKFLKIGLLFSVTGIFSSTALAQEADLIWSHDLSYSWKQSDRLGFTAKVSMFNSLRDLDNRSAVRYIEPKLTFSYSTTPSIKIGGGYYYRNVTPFLPGNQYEHRFLEQIGFVSYIGDKRIAHRLRAEQRVRSSSYQNRIRYRLSYDFPLEGQKLDAGEKYFIIKNEMMSAFNKDEADAENRADIGLGWYFNDKQKFELGLQYRTQDIFSDGGINHLFLIRTSYYINR</sequence>
<evidence type="ECO:0000313" key="3">
    <source>
        <dbReference type="Proteomes" id="UP001597460"/>
    </source>
</evidence>
<dbReference type="EMBL" id="JBHULI010000024">
    <property type="protein sequence ID" value="MFD2532413.1"/>
    <property type="molecule type" value="Genomic_DNA"/>
</dbReference>
<name>A0ABW5JI48_9BACT</name>
<comment type="caution">
    <text evidence="2">The sequence shown here is derived from an EMBL/GenBank/DDBJ whole genome shotgun (WGS) entry which is preliminary data.</text>
</comment>
<accession>A0ABW5JI48</accession>
<gene>
    <name evidence="2" type="ORF">ACFSVN_08150</name>
</gene>